<accession>A0AAN9HGD6</accession>
<dbReference type="Proteomes" id="UP001364617">
    <property type="component" value="Unassembled WGS sequence"/>
</dbReference>
<dbReference type="GO" id="GO:0005615">
    <property type="term" value="C:extracellular space"/>
    <property type="evidence" value="ECO:0007669"/>
    <property type="project" value="UniProtKB-KW"/>
</dbReference>
<dbReference type="AlphaFoldDB" id="A0AAN9HGD6"/>
<name>A0AAN9HGD6_9TELE</name>
<evidence type="ECO:0000313" key="14">
    <source>
        <dbReference type="Proteomes" id="UP001364617"/>
    </source>
</evidence>
<dbReference type="CDD" id="cd00184">
    <property type="entry name" value="TNF"/>
    <property type="match status" value="1"/>
</dbReference>
<evidence type="ECO:0000256" key="5">
    <source>
        <dbReference type="ARBA" id="ARBA00022692"/>
    </source>
</evidence>
<keyword evidence="14" id="KW-1185">Reference proteome</keyword>
<comment type="subcellular location">
    <subcellularLocation>
        <location evidence="1">Membrane</location>
        <topology evidence="1">Single-pass type II membrane protein</topology>
    </subcellularLocation>
</comment>
<dbReference type="SMART" id="SM00207">
    <property type="entry name" value="TNF"/>
    <property type="match status" value="1"/>
</dbReference>
<comment type="similarity">
    <text evidence="2">Belongs to the tumor necrosis factor family.</text>
</comment>
<dbReference type="PRINTS" id="PR01234">
    <property type="entry name" value="TNECROSISFCT"/>
</dbReference>
<evidence type="ECO:0000256" key="10">
    <source>
        <dbReference type="ARBA" id="ARBA00029751"/>
    </source>
</evidence>
<dbReference type="EMBL" id="JAYKXH010000004">
    <property type="protein sequence ID" value="KAK7172043.1"/>
    <property type="molecule type" value="Genomic_DNA"/>
</dbReference>
<evidence type="ECO:0000256" key="8">
    <source>
        <dbReference type="ARBA" id="ARBA00023136"/>
    </source>
</evidence>
<keyword evidence="5 11" id="KW-0812">Transmembrane</keyword>
<dbReference type="Pfam" id="PF00229">
    <property type="entry name" value="TNF"/>
    <property type="match status" value="1"/>
</dbReference>
<dbReference type="GO" id="GO:0006955">
    <property type="term" value="P:immune response"/>
    <property type="evidence" value="ECO:0007669"/>
    <property type="project" value="InterPro"/>
</dbReference>
<dbReference type="Gene3D" id="2.60.120.40">
    <property type="match status" value="1"/>
</dbReference>
<evidence type="ECO:0000313" key="13">
    <source>
        <dbReference type="EMBL" id="KAK7172043.1"/>
    </source>
</evidence>
<dbReference type="PANTHER" id="PTHR11471">
    <property type="entry name" value="TUMOR NECROSIS FACTOR FAMILY MEMBER"/>
    <property type="match status" value="1"/>
</dbReference>
<evidence type="ECO:0000256" key="6">
    <source>
        <dbReference type="ARBA" id="ARBA00022968"/>
    </source>
</evidence>
<dbReference type="InterPro" id="IPR008983">
    <property type="entry name" value="Tumour_necrosis_fac-like_dom"/>
</dbReference>
<keyword evidence="9" id="KW-1015">Disulfide bond</keyword>
<dbReference type="InterPro" id="IPR006053">
    <property type="entry name" value="TNF"/>
</dbReference>
<keyword evidence="4" id="KW-0202">Cytokine</keyword>
<evidence type="ECO:0000256" key="7">
    <source>
        <dbReference type="ARBA" id="ARBA00022989"/>
    </source>
</evidence>
<dbReference type="GO" id="GO:0005164">
    <property type="term" value="F:tumor necrosis factor receptor binding"/>
    <property type="evidence" value="ECO:0007669"/>
    <property type="project" value="InterPro"/>
</dbReference>
<gene>
    <name evidence="13" type="ORF">R3I93_004362</name>
</gene>
<evidence type="ECO:0000256" key="11">
    <source>
        <dbReference type="SAM" id="Phobius"/>
    </source>
</evidence>
<evidence type="ECO:0000259" key="12">
    <source>
        <dbReference type="PROSITE" id="PS50049"/>
    </source>
</evidence>
<dbReference type="GO" id="GO:0016020">
    <property type="term" value="C:membrane"/>
    <property type="evidence" value="ECO:0007669"/>
    <property type="project" value="UniProtKB-SubCell"/>
</dbReference>
<organism evidence="13 14">
    <name type="scientific">Phoxinus phoxinus</name>
    <name type="common">Eurasian minnow</name>
    <dbReference type="NCBI Taxonomy" id="58324"/>
    <lineage>
        <taxon>Eukaryota</taxon>
        <taxon>Metazoa</taxon>
        <taxon>Chordata</taxon>
        <taxon>Craniata</taxon>
        <taxon>Vertebrata</taxon>
        <taxon>Euteleostomi</taxon>
        <taxon>Actinopterygii</taxon>
        <taxon>Neopterygii</taxon>
        <taxon>Teleostei</taxon>
        <taxon>Ostariophysi</taxon>
        <taxon>Cypriniformes</taxon>
        <taxon>Leuciscidae</taxon>
        <taxon>Phoxininae</taxon>
        <taxon>Phoxinus</taxon>
    </lineage>
</organism>
<dbReference type="PANTHER" id="PTHR11471:SF23">
    <property type="entry name" value="TUMOR NECROSIS FACTOR"/>
    <property type="match status" value="1"/>
</dbReference>
<feature type="transmembrane region" description="Helical" evidence="11">
    <location>
        <begin position="34"/>
        <end position="57"/>
    </location>
</feature>
<protein>
    <recommendedName>
        <fullName evidence="3">Tumor necrosis factor</fullName>
    </recommendedName>
    <alternativeName>
        <fullName evidence="10">TNF-alpha</fullName>
    </alternativeName>
</protein>
<evidence type="ECO:0000256" key="1">
    <source>
        <dbReference type="ARBA" id="ARBA00004606"/>
    </source>
</evidence>
<dbReference type="SUPFAM" id="SSF49842">
    <property type="entry name" value="TNF-like"/>
    <property type="match status" value="1"/>
</dbReference>
<keyword evidence="6" id="KW-0735">Signal-anchor</keyword>
<evidence type="ECO:0000256" key="9">
    <source>
        <dbReference type="ARBA" id="ARBA00023157"/>
    </source>
</evidence>
<proteinExistence type="inferred from homology"/>
<evidence type="ECO:0000256" key="2">
    <source>
        <dbReference type="ARBA" id="ARBA00008670"/>
    </source>
</evidence>
<reference evidence="13 14" key="1">
    <citation type="submission" date="2024-02" db="EMBL/GenBank/DDBJ databases">
        <title>Chromosome-level genome assembly of the Eurasian Minnow (Phoxinus phoxinus).</title>
        <authorList>
            <person name="Oriowo T.O."/>
            <person name="Martin S."/>
            <person name="Stange M."/>
            <person name="Chrysostomakis Y."/>
            <person name="Brown T."/>
            <person name="Winkler S."/>
            <person name="Kukowka S."/>
            <person name="Myers E.W."/>
            <person name="Bohne A."/>
        </authorList>
    </citation>
    <scope>NUCLEOTIDE SEQUENCE [LARGE SCALE GENOMIC DNA]</scope>
    <source>
        <strain evidence="13">ZFMK-TIS-60720</strain>
        <tissue evidence="13">Whole Organism</tissue>
    </source>
</reference>
<evidence type="ECO:0000256" key="3">
    <source>
        <dbReference type="ARBA" id="ARBA00013893"/>
    </source>
</evidence>
<keyword evidence="7 11" id="KW-1133">Transmembrane helix</keyword>
<evidence type="ECO:0000256" key="4">
    <source>
        <dbReference type="ARBA" id="ARBA00022514"/>
    </source>
</evidence>
<feature type="domain" description="THD" evidence="12">
    <location>
        <begin position="99"/>
        <end position="246"/>
    </location>
</feature>
<sequence>MVKYETTIVDLEASVGGVYQTTVAAVPVKPSRSWIWKTVAAVAFLCLCAIAALLFAWHTRKLEVELPSFSGKQISTSKISTTTADNGIMLKQIAENTKAAIHLHGEHVQNSDLLRWVGGVDQSFAQGGLKLVNNEIHIPAGGLYFVYSQVSYAINCNVDEGDDNAGLNFLSHSILRYTDAVGKWMPLQSSAHSVCQSNEDGKTVYSTVYLGAVFQLMEDDKLSTSTTRVVDVEEEYAKTFFGVFAL</sequence>
<dbReference type="InterPro" id="IPR006052">
    <property type="entry name" value="TNF_dom"/>
</dbReference>
<dbReference type="PROSITE" id="PS50049">
    <property type="entry name" value="THD_2"/>
    <property type="match status" value="1"/>
</dbReference>
<comment type="caution">
    <text evidence="13">The sequence shown here is derived from an EMBL/GenBank/DDBJ whole genome shotgun (WGS) entry which is preliminary data.</text>
</comment>
<dbReference type="GO" id="GO:0005125">
    <property type="term" value="F:cytokine activity"/>
    <property type="evidence" value="ECO:0007669"/>
    <property type="project" value="UniProtKB-KW"/>
</dbReference>
<keyword evidence="8 11" id="KW-0472">Membrane</keyword>